<protein>
    <recommendedName>
        <fullName evidence="4 8">UDP-glucose 6-dehydrogenase</fullName>
        <ecNumber evidence="3 8">1.1.1.22</ecNumber>
    </recommendedName>
</protein>
<sequence>MRIVVIGTGYVGLVTGACLAELGHDITCYDTDAGKIARLQRGEMPIFEPGLEELVKSEVAAGRLSFASGALPLDRRVRAVFVAVGTPPSAIDHSADLSAVHAVAEAIGRAAVRPLAVIVKSTVPVGTGEAVERILRDVRPGIAFDVVSNPEFLREGSALADFRAPDRIVVGTGAKPARRLLADIYRPLTERGAPLVFTERASAEMIKYAANAFLAAKIAFINEIADLCEAADADVEEVSLGMGLDRRIGAAFLRPGPGYGGSCFPKDTEALLAAAQGHGVQLRLVESTVAANEGRKRAMGRRVIRALGEARGRTIAVLGVTFKAGTDDMRQAPSLPILAALRAAGARLRIFDPEGMAHARSLLPEADYTGSAYECLDGADAALLLTDWPEFAALDLARVKASMRGDVFVDLRNMLSPERLRAVGLRAFGIGRREKRPMPAPLPAPLPPAPAARPSEPMRALVPADLPPLALVAAAKAAKSGLNGHAT</sequence>
<feature type="binding site" evidence="11">
    <location>
        <position position="122"/>
    </location>
    <ligand>
        <name>NAD(+)</name>
        <dbReference type="ChEBI" id="CHEBI:57540"/>
    </ligand>
</feature>
<dbReference type="Proteomes" id="UP000078272">
    <property type="component" value="Unassembled WGS sequence"/>
</dbReference>
<dbReference type="PIRSF" id="PIRSF000124">
    <property type="entry name" value="UDPglc_GDPman_dh"/>
    <property type="match status" value="1"/>
</dbReference>
<comment type="pathway">
    <text evidence="1">Nucleotide-sugar biosynthesis; UDP-alpha-D-glucuronate biosynthesis; UDP-alpha-D-glucuronate from UDP-alpha-D-glucose: step 1/1.</text>
</comment>
<feature type="compositionally biased region" description="Pro residues" evidence="12">
    <location>
        <begin position="438"/>
        <end position="451"/>
    </location>
</feature>
<reference evidence="14 15" key="1">
    <citation type="journal article" date="2016" name="Front. Microbiol.">
        <title>Genomic Resource of Rice Seed Associated Bacteria.</title>
        <authorList>
            <person name="Midha S."/>
            <person name="Bansal K."/>
            <person name="Sharma S."/>
            <person name="Kumar N."/>
            <person name="Patil P.P."/>
            <person name="Chaudhry V."/>
            <person name="Patil P.B."/>
        </authorList>
    </citation>
    <scope>NUCLEOTIDE SEQUENCE [LARGE SCALE GENOMIC DNA]</scope>
    <source>
        <strain evidence="14 15">NS226</strain>
    </source>
</reference>
<feature type="binding site" evidence="11">
    <location>
        <position position="35"/>
    </location>
    <ligand>
        <name>NAD(+)</name>
        <dbReference type="ChEBI" id="CHEBI:57540"/>
    </ligand>
</feature>
<feature type="binding site" evidence="10">
    <location>
        <position position="323"/>
    </location>
    <ligand>
        <name>substrate</name>
    </ligand>
</feature>
<dbReference type="PANTHER" id="PTHR43750">
    <property type="entry name" value="UDP-GLUCOSE 6-DEHYDROGENASE TUAD"/>
    <property type="match status" value="1"/>
</dbReference>
<proteinExistence type="inferred from homology"/>
<name>A0A175R521_9HYPH</name>
<dbReference type="PANTHER" id="PTHR43750:SF3">
    <property type="entry name" value="UDP-GLUCOSE 6-DEHYDROGENASE TUAD"/>
    <property type="match status" value="1"/>
</dbReference>
<feature type="domain" description="UDP-glucose/GDP-mannose dehydrogenase C-terminal" evidence="13">
    <location>
        <begin position="316"/>
        <end position="417"/>
    </location>
</feature>
<dbReference type="GO" id="GO:0003979">
    <property type="term" value="F:UDP-glucose 6-dehydrogenase activity"/>
    <property type="evidence" value="ECO:0007669"/>
    <property type="project" value="UniProtKB-EC"/>
</dbReference>
<dbReference type="InterPro" id="IPR036291">
    <property type="entry name" value="NAD(P)-bd_dom_sf"/>
</dbReference>
<dbReference type="SUPFAM" id="SSF48179">
    <property type="entry name" value="6-phosphogluconate dehydrogenase C-terminal domain-like"/>
    <property type="match status" value="1"/>
</dbReference>
<comment type="similarity">
    <text evidence="2 8">Belongs to the UDP-glucose/GDP-mannose dehydrogenase family.</text>
</comment>
<feature type="region of interest" description="Disordered" evidence="12">
    <location>
        <begin position="434"/>
        <end position="456"/>
    </location>
</feature>
<dbReference type="UniPathway" id="UPA00038">
    <property type="reaction ID" value="UER00491"/>
</dbReference>
<dbReference type="PIRSF" id="PIRSF500134">
    <property type="entry name" value="UDPglc_DH_bac"/>
    <property type="match status" value="1"/>
</dbReference>
<evidence type="ECO:0000256" key="2">
    <source>
        <dbReference type="ARBA" id="ARBA00006601"/>
    </source>
</evidence>
<organism evidence="14 15">
    <name type="scientific">Aureimonas ureilytica</name>
    <dbReference type="NCBI Taxonomy" id="401562"/>
    <lineage>
        <taxon>Bacteria</taxon>
        <taxon>Pseudomonadati</taxon>
        <taxon>Pseudomonadota</taxon>
        <taxon>Alphaproteobacteria</taxon>
        <taxon>Hyphomicrobiales</taxon>
        <taxon>Aurantimonadaceae</taxon>
        <taxon>Aureimonas</taxon>
    </lineage>
</organism>
<evidence type="ECO:0000256" key="8">
    <source>
        <dbReference type="PIRNR" id="PIRNR000124"/>
    </source>
</evidence>
<evidence type="ECO:0000256" key="5">
    <source>
        <dbReference type="ARBA" id="ARBA00023002"/>
    </source>
</evidence>
<dbReference type="EC" id="1.1.1.22" evidence="3 8"/>
<dbReference type="SUPFAM" id="SSF51735">
    <property type="entry name" value="NAD(P)-binding Rossmann-fold domains"/>
    <property type="match status" value="1"/>
</dbReference>
<dbReference type="PATRIC" id="fig|401562.3.peg.3436"/>
<dbReference type="AlphaFoldDB" id="A0A175R521"/>
<dbReference type="NCBIfam" id="TIGR03026">
    <property type="entry name" value="NDP-sugDHase"/>
    <property type="match status" value="1"/>
</dbReference>
<dbReference type="OrthoDB" id="9803238at2"/>
<dbReference type="InterPro" id="IPR028357">
    <property type="entry name" value="UDPglc_DH_bac"/>
</dbReference>
<evidence type="ECO:0000256" key="4">
    <source>
        <dbReference type="ARBA" id="ARBA00015132"/>
    </source>
</evidence>
<dbReference type="GO" id="GO:0000271">
    <property type="term" value="P:polysaccharide biosynthetic process"/>
    <property type="evidence" value="ECO:0007669"/>
    <property type="project" value="InterPro"/>
</dbReference>
<keyword evidence="6 8" id="KW-0520">NAD</keyword>
<feature type="binding site" evidence="10">
    <location>
        <position position="260"/>
    </location>
    <ligand>
        <name>substrate</name>
    </ligand>
</feature>
<dbReference type="InterPro" id="IPR014027">
    <property type="entry name" value="UDP-Glc/GDP-Man_DH_C"/>
</dbReference>
<feature type="binding site" evidence="11">
    <location>
        <position position="86"/>
    </location>
    <ligand>
        <name>NAD(+)</name>
        <dbReference type="ChEBI" id="CHEBI:57540"/>
    </ligand>
</feature>
<evidence type="ECO:0000256" key="3">
    <source>
        <dbReference type="ARBA" id="ARBA00012954"/>
    </source>
</evidence>
<dbReference type="InterPro" id="IPR008927">
    <property type="entry name" value="6-PGluconate_DH-like_C_sf"/>
</dbReference>
<accession>A0A175R521</accession>
<evidence type="ECO:0000256" key="9">
    <source>
        <dbReference type="PIRSR" id="PIRSR500134-1"/>
    </source>
</evidence>
<comment type="catalytic activity">
    <reaction evidence="7 8">
        <text>UDP-alpha-D-glucose + 2 NAD(+) + H2O = UDP-alpha-D-glucuronate + 2 NADH + 3 H(+)</text>
        <dbReference type="Rhea" id="RHEA:23596"/>
        <dbReference type="ChEBI" id="CHEBI:15377"/>
        <dbReference type="ChEBI" id="CHEBI:15378"/>
        <dbReference type="ChEBI" id="CHEBI:57540"/>
        <dbReference type="ChEBI" id="CHEBI:57945"/>
        <dbReference type="ChEBI" id="CHEBI:58052"/>
        <dbReference type="ChEBI" id="CHEBI:58885"/>
        <dbReference type="EC" id="1.1.1.22"/>
    </reaction>
</comment>
<feature type="binding site" evidence="10">
    <location>
        <position position="207"/>
    </location>
    <ligand>
        <name>substrate</name>
    </ligand>
</feature>
<dbReference type="InterPro" id="IPR014026">
    <property type="entry name" value="UDP-Glc/GDP-Man_DH_dimer"/>
</dbReference>
<dbReference type="InterPro" id="IPR001732">
    <property type="entry name" value="UDP-Glc/GDP-Man_DH_N"/>
</dbReference>
<gene>
    <name evidence="14" type="ORF">NS226_17505</name>
</gene>
<dbReference type="GO" id="GO:0006065">
    <property type="term" value="P:UDP-glucuronate biosynthetic process"/>
    <property type="evidence" value="ECO:0007669"/>
    <property type="project" value="UniProtKB-UniPathway"/>
</dbReference>
<feature type="binding site" evidence="11">
    <location>
        <position position="330"/>
    </location>
    <ligand>
        <name>NAD(+)</name>
        <dbReference type="ChEBI" id="CHEBI:57540"/>
    </ligand>
</feature>
<evidence type="ECO:0000256" key="10">
    <source>
        <dbReference type="PIRSR" id="PIRSR500134-2"/>
    </source>
</evidence>
<dbReference type="Gene3D" id="3.40.50.720">
    <property type="entry name" value="NAD(P)-binding Rossmann-like Domain"/>
    <property type="match status" value="2"/>
</dbReference>
<dbReference type="InterPro" id="IPR017476">
    <property type="entry name" value="UDP-Glc/GDP-Man"/>
</dbReference>
<feature type="binding site" evidence="10">
    <location>
        <begin position="252"/>
        <end position="256"/>
    </location>
    <ligand>
        <name>substrate</name>
    </ligand>
</feature>
<comment type="caution">
    <text evidence="14">The sequence shown here is derived from an EMBL/GenBank/DDBJ whole genome shotgun (WGS) entry which is preliminary data.</text>
</comment>
<dbReference type="Gene3D" id="1.20.5.100">
    <property type="entry name" value="Cytochrome c1, transmembrane anchor, C-terminal"/>
    <property type="match status" value="1"/>
</dbReference>
<dbReference type="RefSeq" id="WP_058636043.1">
    <property type="nucleotide sequence ID" value="NZ_LDPZ01000044.1"/>
</dbReference>
<dbReference type="EMBL" id="LDPZ01000044">
    <property type="protein sequence ID" value="KTQ87563.1"/>
    <property type="molecule type" value="Genomic_DNA"/>
</dbReference>
<feature type="binding site" evidence="11">
    <location>
        <position position="155"/>
    </location>
    <ligand>
        <name>NAD(+)</name>
        <dbReference type="ChEBI" id="CHEBI:57540"/>
    </ligand>
</feature>
<dbReference type="GO" id="GO:0051287">
    <property type="term" value="F:NAD binding"/>
    <property type="evidence" value="ECO:0007669"/>
    <property type="project" value="InterPro"/>
</dbReference>
<dbReference type="InterPro" id="IPR036220">
    <property type="entry name" value="UDP-Glc/GDP-Man_DH_C_sf"/>
</dbReference>
<dbReference type="SMART" id="SM00984">
    <property type="entry name" value="UDPG_MGDP_dh_C"/>
    <property type="match status" value="1"/>
</dbReference>
<dbReference type="Pfam" id="PF00984">
    <property type="entry name" value="UDPG_MGDP_dh"/>
    <property type="match status" value="1"/>
</dbReference>
<evidence type="ECO:0000256" key="12">
    <source>
        <dbReference type="SAM" id="MobiDB-lite"/>
    </source>
</evidence>
<feature type="binding site" evidence="11">
    <location>
        <position position="266"/>
    </location>
    <ligand>
        <name>NAD(+)</name>
        <dbReference type="ChEBI" id="CHEBI:57540"/>
    </ligand>
</feature>
<feature type="active site" description="Nucleophile" evidence="9">
    <location>
        <position position="263"/>
    </location>
</feature>
<dbReference type="STRING" id="401562.NS365_08965"/>
<feature type="binding site" evidence="11">
    <location>
        <position position="30"/>
    </location>
    <ligand>
        <name>NAD(+)</name>
        <dbReference type="ChEBI" id="CHEBI:57540"/>
    </ligand>
</feature>
<dbReference type="Pfam" id="PF03720">
    <property type="entry name" value="UDPG_MGDP_dh_C"/>
    <property type="match status" value="1"/>
</dbReference>
<dbReference type="SUPFAM" id="SSF52413">
    <property type="entry name" value="UDP-glucose/GDP-mannose dehydrogenase C-terminal domain"/>
    <property type="match status" value="1"/>
</dbReference>
<evidence type="ECO:0000313" key="14">
    <source>
        <dbReference type="EMBL" id="KTQ87563.1"/>
    </source>
</evidence>
<evidence type="ECO:0000256" key="1">
    <source>
        <dbReference type="ARBA" id="ARBA00004701"/>
    </source>
</evidence>
<feature type="binding site" evidence="10">
    <location>
        <begin position="152"/>
        <end position="155"/>
    </location>
    <ligand>
        <name>substrate</name>
    </ligand>
</feature>
<evidence type="ECO:0000256" key="7">
    <source>
        <dbReference type="ARBA" id="ARBA00047473"/>
    </source>
</evidence>
<keyword evidence="5 8" id="KW-0560">Oxidoreductase</keyword>
<evidence type="ECO:0000259" key="13">
    <source>
        <dbReference type="SMART" id="SM00984"/>
    </source>
</evidence>
<dbReference type="PROSITE" id="PS51257">
    <property type="entry name" value="PROKAR_LIPOPROTEIN"/>
    <property type="match status" value="1"/>
</dbReference>
<evidence type="ECO:0000256" key="11">
    <source>
        <dbReference type="PIRSR" id="PIRSR500134-3"/>
    </source>
</evidence>
<evidence type="ECO:0000256" key="6">
    <source>
        <dbReference type="ARBA" id="ARBA00023027"/>
    </source>
</evidence>
<dbReference type="Pfam" id="PF03721">
    <property type="entry name" value="UDPG_MGDP_dh_N"/>
    <property type="match status" value="1"/>
</dbReference>
<evidence type="ECO:0000313" key="15">
    <source>
        <dbReference type="Proteomes" id="UP000078272"/>
    </source>
</evidence>